<comment type="caution">
    <text evidence="1">The sequence shown here is derived from an EMBL/GenBank/DDBJ whole genome shotgun (WGS) entry which is preliminary data.</text>
</comment>
<proteinExistence type="predicted"/>
<dbReference type="EMBL" id="LAZR01009125">
    <property type="protein sequence ID" value="KKM74542.1"/>
    <property type="molecule type" value="Genomic_DNA"/>
</dbReference>
<accession>A0A0F9MZ62</accession>
<sequence>MADKVRMRLWEGKELDAFINSTKNIPMHIIASKAKVLEILMNGLSTIAEGEIDPLTNKLQGTTAVALEQLSSSNVDNSSGTGAVELVETIGVDENNEPFTHEEYQHAATGTTVITTTQTFMDVWHTHAVEWGSADLDAEGTVDVRKIDDTILSRILATANEGAGSGFKIPTGWLCSLLGGRLECVGAIGAGQGTIFTMRVLDAIDLATNVRVLTDHIWQVDDSHRSQELKPSIKIFQSGTEITFHQIYLVGAEDFSVRMYFLLWKKKRL</sequence>
<evidence type="ECO:0000313" key="1">
    <source>
        <dbReference type="EMBL" id="KKM74542.1"/>
    </source>
</evidence>
<dbReference type="AlphaFoldDB" id="A0A0F9MZ62"/>
<name>A0A0F9MZ62_9ZZZZ</name>
<reference evidence="1" key="1">
    <citation type="journal article" date="2015" name="Nature">
        <title>Complex archaea that bridge the gap between prokaryotes and eukaryotes.</title>
        <authorList>
            <person name="Spang A."/>
            <person name="Saw J.H."/>
            <person name="Jorgensen S.L."/>
            <person name="Zaremba-Niedzwiedzka K."/>
            <person name="Martijn J."/>
            <person name="Lind A.E."/>
            <person name="van Eijk R."/>
            <person name="Schleper C."/>
            <person name="Guy L."/>
            <person name="Ettema T.J."/>
        </authorList>
    </citation>
    <scope>NUCLEOTIDE SEQUENCE</scope>
</reference>
<gene>
    <name evidence="1" type="ORF">LCGC14_1399310</name>
</gene>
<organism evidence="1">
    <name type="scientific">marine sediment metagenome</name>
    <dbReference type="NCBI Taxonomy" id="412755"/>
    <lineage>
        <taxon>unclassified sequences</taxon>
        <taxon>metagenomes</taxon>
        <taxon>ecological metagenomes</taxon>
    </lineage>
</organism>
<protein>
    <submittedName>
        <fullName evidence="1">Uncharacterized protein</fullName>
    </submittedName>
</protein>